<feature type="compositionally biased region" description="Pro residues" evidence="20">
    <location>
        <begin position="163"/>
        <end position="212"/>
    </location>
</feature>
<evidence type="ECO:0000256" key="14">
    <source>
        <dbReference type="ARBA" id="ARBA00024183"/>
    </source>
</evidence>
<dbReference type="InterPro" id="IPR055356">
    <property type="entry name" value="ZP-N"/>
</dbReference>
<dbReference type="AlphaFoldDB" id="A0A8C6PR32"/>
<keyword evidence="12" id="KW-0325">Glycoprotein</keyword>
<dbReference type="Pfam" id="PF00100">
    <property type="entry name" value="Zona_pellucida"/>
    <property type="match status" value="1"/>
</dbReference>
<dbReference type="PANTHER" id="PTHR23343">
    <property type="entry name" value="ZONA PELLUCIDA SPERM-BINDING PROTEIN"/>
    <property type="match status" value="1"/>
</dbReference>
<dbReference type="InterPro" id="IPR044913">
    <property type="entry name" value="P_trefoil_dom_sf"/>
</dbReference>
<evidence type="ECO:0000256" key="2">
    <source>
        <dbReference type="ARBA" id="ARBA00010863"/>
    </source>
</evidence>
<dbReference type="Proteomes" id="UP000694548">
    <property type="component" value="Chromosome sgr13"/>
</dbReference>
<dbReference type="GeneTree" id="ENSGT00940000163253"/>
<dbReference type="PROSITE" id="PS51448">
    <property type="entry name" value="P_TREFOIL_2"/>
    <property type="match status" value="1"/>
</dbReference>
<organism evidence="24 25">
    <name type="scientific">Nothobranchius furzeri</name>
    <name type="common">Turquoise killifish</name>
    <dbReference type="NCBI Taxonomy" id="105023"/>
    <lineage>
        <taxon>Eukaryota</taxon>
        <taxon>Metazoa</taxon>
        <taxon>Chordata</taxon>
        <taxon>Craniata</taxon>
        <taxon>Vertebrata</taxon>
        <taxon>Euteleostomi</taxon>
        <taxon>Actinopterygii</taxon>
        <taxon>Neopterygii</taxon>
        <taxon>Teleostei</taxon>
        <taxon>Neoteleostei</taxon>
        <taxon>Acanthomorphata</taxon>
        <taxon>Ovalentaria</taxon>
        <taxon>Atherinomorphae</taxon>
        <taxon>Cyprinodontiformes</taxon>
        <taxon>Nothobranchiidae</taxon>
        <taxon>Nothobranchius</taxon>
    </lineage>
</organism>
<dbReference type="CDD" id="cd00111">
    <property type="entry name" value="Trefoil"/>
    <property type="match status" value="1"/>
</dbReference>
<protein>
    <recommendedName>
        <fullName evidence="16">Zona pellucida sperm-binding protein 4</fullName>
    </recommendedName>
    <alternativeName>
        <fullName evidence="18">Zona pellucida glycoprotein 4</fullName>
    </alternativeName>
    <alternativeName>
        <fullName evidence="17">Zona pellucida protein B</fullName>
    </alternativeName>
</protein>
<dbReference type="Ensembl" id="ENSNFUT00015049562.1">
    <property type="protein sequence ID" value="ENSNFUP00015047487.1"/>
    <property type="gene ID" value="ENSNFUG00015022086.1"/>
</dbReference>
<dbReference type="GO" id="GO:0007339">
    <property type="term" value="P:binding of sperm to zona pellucida"/>
    <property type="evidence" value="ECO:0007669"/>
    <property type="project" value="TreeGrafter"/>
</dbReference>
<dbReference type="Gene3D" id="2.60.40.4100">
    <property type="entry name" value="Zona pellucida, ZP-C domain"/>
    <property type="match status" value="1"/>
</dbReference>
<evidence type="ECO:0000256" key="15">
    <source>
        <dbReference type="ARBA" id="ARBA00037545"/>
    </source>
</evidence>
<feature type="compositionally biased region" description="Pro residues" evidence="20">
    <location>
        <begin position="265"/>
        <end position="285"/>
    </location>
</feature>
<keyword evidence="11" id="KW-0675">Receptor</keyword>
<evidence type="ECO:0000313" key="25">
    <source>
        <dbReference type="Proteomes" id="UP000694548"/>
    </source>
</evidence>
<dbReference type="PROSITE" id="PS00025">
    <property type="entry name" value="P_TREFOIL_1"/>
    <property type="match status" value="1"/>
</dbReference>
<evidence type="ECO:0000256" key="19">
    <source>
        <dbReference type="PROSITE-ProRule" id="PRU00779"/>
    </source>
</evidence>
<dbReference type="SUPFAM" id="SSF57492">
    <property type="entry name" value="Trefoil"/>
    <property type="match status" value="1"/>
</dbReference>
<evidence type="ECO:0000256" key="1">
    <source>
        <dbReference type="ARBA" id="ARBA00004251"/>
    </source>
</evidence>
<dbReference type="GO" id="GO:0035804">
    <property type="term" value="F:structural constituent of egg coat"/>
    <property type="evidence" value="ECO:0007669"/>
    <property type="project" value="TreeGrafter"/>
</dbReference>
<dbReference type="Gene3D" id="4.10.110.10">
    <property type="entry name" value="Spasmolytic Protein, domain 1"/>
    <property type="match status" value="1"/>
</dbReference>
<dbReference type="GO" id="GO:0032190">
    <property type="term" value="F:acrosin binding"/>
    <property type="evidence" value="ECO:0007669"/>
    <property type="project" value="TreeGrafter"/>
</dbReference>
<keyword evidence="5" id="KW-0272">Extracellular matrix</keyword>
<evidence type="ECO:0000256" key="11">
    <source>
        <dbReference type="ARBA" id="ARBA00023170"/>
    </source>
</evidence>
<keyword evidence="10 19" id="KW-1015">Disulfide bond</keyword>
<evidence type="ECO:0000256" key="3">
    <source>
        <dbReference type="ARBA" id="ARBA00022475"/>
    </source>
</evidence>
<evidence type="ECO:0000256" key="13">
    <source>
        <dbReference type="ARBA" id="ARBA00023279"/>
    </source>
</evidence>
<feature type="compositionally biased region" description="Pro residues" evidence="20">
    <location>
        <begin position="98"/>
        <end position="121"/>
    </location>
</feature>
<proteinExistence type="inferred from homology"/>
<reference evidence="24" key="3">
    <citation type="submission" date="2025-09" db="UniProtKB">
        <authorList>
            <consortium name="Ensembl"/>
        </authorList>
    </citation>
    <scope>IDENTIFICATION</scope>
</reference>
<evidence type="ECO:0000256" key="8">
    <source>
        <dbReference type="ARBA" id="ARBA00022989"/>
    </source>
</evidence>
<comment type="caution">
    <text evidence="19">Lacks conserved residue(s) required for the propagation of feature annotation.</text>
</comment>
<feature type="compositionally biased region" description="Low complexity" evidence="20">
    <location>
        <begin position="122"/>
        <end position="135"/>
    </location>
</feature>
<feature type="domain" description="ZP" evidence="22">
    <location>
        <begin position="366"/>
        <end position="648"/>
    </location>
</feature>
<dbReference type="GO" id="GO:0005886">
    <property type="term" value="C:plasma membrane"/>
    <property type="evidence" value="ECO:0007669"/>
    <property type="project" value="UniProtKB-SubCell"/>
</dbReference>
<dbReference type="SMART" id="SM00241">
    <property type="entry name" value="ZP"/>
    <property type="match status" value="1"/>
</dbReference>
<feature type="compositionally biased region" description="Pro residues" evidence="20">
    <location>
        <begin position="218"/>
        <end position="232"/>
    </location>
</feature>
<feature type="disulfide bond" evidence="19">
    <location>
        <begin position="325"/>
        <end position="351"/>
    </location>
</feature>
<evidence type="ECO:0000256" key="17">
    <source>
        <dbReference type="ARBA" id="ARBA00042273"/>
    </source>
</evidence>
<evidence type="ECO:0000256" key="18">
    <source>
        <dbReference type="ARBA" id="ARBA00042573"/>
    </source>
</evidence>
<feature type="compositionally biased region" description="Polar residues" evidence="20">
    <location>
        <begin position="143"/>
        <end position="156"/>
    </location>
</feature>
<evidence type="ECO:0000256" key="5">
    <source>
        <dbReference type="ARBA" id="ARBA00022530"/>
    </source>
</evidence>
<evidence type="ECO:0000259" key="23">
    <source>
        <dbReference type="PROSITE" id="PS51448"/>
    </source>
</evidence>
<sequence length="678" mass="74969">MATHWSITCFAALALLCCLAQKETEAQTKDPYYLLGSHYPPHPQNPQHSQHPKIPENPPSPQGEPQLPQNPQIPSNPQYPQPPQYPPLPQNPQVPSKPQNPQPPQYPQLPAPPQYPQPQIPSKPQVPQLPQNPQVPSKPQYPQLPQNPQIPSNPQYPQLPKNPQLPIPSNPQYPQPPQYPPLPQNPQIPGPPQYPQPQIPSKPQVPQPPQYPQLPKNPQIPGPPQYPKPQTPSKPQYPQTPQYPQLPQNPQIPSNPQYPQLPKNPQLPAPPQYPQPQMPSKPQNPQPLQNPQLPQNPQIPSMPQYPQYAQNPQTPSYYPQIQSSCDVPQNARIPCGVADISATDCEARDCCFDGQRCYFGKGVTVQCTKDGQFIVVVAKDVTLPHIDLESIGLLGHGQSCKAAHTNSIFAVYFFPVTACGTIVMEEPNAIIYQNRMMSLLEVKFGAYGAITWDSSYELLFQCKYIGTSVETLILEVDVLGPPLPIAALGPINVEIRLASGQCSTKGCNEVAAAYTSYYVDSDYPVTKVLRDPVYVEVELLDKTDPALVLTLGRCWATTGPIPHSFPQWDILINGCPNSDDRYISSLVPVDASSGLQYPTHYRRFVFKMLTFIDHSTTGPLHEKIYVHCSAAVCASGPGVSCEPACHRKGKRDTKAVDQKNDTKVVVSSGEVIMTAPQQ</sequence>
<accession>A0A8C6PR32</accession>
<keyword evidence="25" id="KW-1185">Reference proteome</keyword>
<keyword evidence="7" id="KW-0812">Transmembrane</keyword>
<dbReference type="Pfam" id="PF00088">
    <property type="entry name" value="Trefoil"/>
    <property type="match status" value="1"/>
</dbReference>
<evidence type="ECO:0000256" key="9">
    <source>
        <dbReference type="ARBA" id="ARBA00023136"/>
    </source>
</evidence>
<dbReference type="PROSITE" id="PS51034">
    <property type="entry name" value="ZP_2"/>
    <property type="match status" value="1"/>
</dbReference>
<evidence type="ECO:0000256" key="6">
    <source>
        <dbReference type="ARBA" id="ARBA00022685"/>
    </source>
</evidence>
<dbReference type="GO" id="GO:0035805">
    <property type="term" value="C:egg coat"/>
    <property type="evidence" value="ECO:0007669"/>
    <property type="project" value="UniProtKB-SubCell"/>
</dbReference>
<feature type="signal peptide" evidence="21">
    <location>
        <begin position="1"/>
        <end position="26"/>
    </location>
</feature>
<keyword evidence="9" id="KW-0472">Membrane</keyword>
<keyword evidence="4" id="KW-0964">Secreted</keyword>
<dbReference type="InterPro" id="IPR055355">
    <property type="entry name" value="ZP-C"/>
</dbReference>
<evidence type="ECO:0000256" key="16">
    <source>
        <dbReference type="ARBA" id="ARBA00040238"/>
    </source>
</evidence>
<reference evidence="24" key="1">
    <citation type="submission" date="2014-08" db="EMBL/GenBank/DDBJ databases">
        <authorList>
            <person name="Senf B."/>
            <person name="Petzold A."/>
            <person name="Downie B.R."/>
            <person name="Koch P."/>
            <person name="Platzer M."/>
        </authorList>
    </citation>
    <scope>NUCLEOTIDE SEQUENCE [LARGE SCALE GENOMIC DNA]</scope>
    <source>
        <strain evidence="24">GRZ</strain>
    </source>
</reference>
<keyword evidence="13" id="KW-0278">Fertilization</keyword>
<dbReference type="PANTHER" id="PTHR23343:SF31">
    <property type="entry name" value="ZONA PELLUCIDA SPERM-BINDING PROTEIN 4"/>
    <property type="match status" value="1"/>
</dbReference>
<comment type="function">
    <text evidence="15">Component of the zona pellucida, an extracellular matrix surrounding oocytes which mediates sperm binding, induction of the acrosome reaction and prevents post-fertilization polyspermy. The zona pellucida is composed of 3 to 4 glycoproteins, ZP1, ZP2, ZP3, and ZP4. ZP4 may act as a sperm receptor.</text>
</comment>
<feature type="disulfide bond" evidence="19">
    <location>
        <begin position="335"/>
        <end position="350"/>
    </location>
</feature>
<evidence type="ECO:0000256" key="12">
    <source>
        <dbReference type="ARBA" id="ARBA00023180"/>
    </source>
</evidence>
<feature type="compositionally biased region" description="Polar residues" evidence="20">
    <location>
        <begin position="307"/>
        <end position="321"/>
    </location>
</feature>
<evidence type="ECO:0000256" key="4">
    <source>
        <dbReference type="ARBA" id="ARBA00022525"/>
    </source>
</evidence>
<dbReference type="Pfam" id="PF23344">
    <property type="entry name" value="ZP-N"/>
    <property type="match status" value="1"/>
</dbReference>
<keyword evidence="3" id="KW-1003">Cell membrane</keyword>
<feature type="compositionally biased region" description="Low complexity" evidence="20">
    <location>
        <begin position="65"/>
        <end position="76"/>
    </location>
</feature>
<feature type="region of interest" description="Disordered" evidence="20">
    <location>
        <begin position="32"/>
        <end position="321"/>
    </location>
</feature>
<dbReference type="Gene3D" id="2.60.40.3210">
    <property type="entry name" value="Zona pellucida, ZP-N domain"/>
    <property type="match status" value="1"/>
</dbReference>
<name>A0A8C6PR32_NOTFU</name>
<evidence type="ECO:0000313" key="24">
    <source>
        <dbReference type="Ensembl" id="ENSNFUP00015047487.1"/>
    </source>
</evidence>
<evidence type="ECO:0000256" key="20">
    <source>
        <dbReference type="SAM" id="MobiDB-lite"/>
    </source>
</evidence>
<feature type="domain" description="P-type" evidence="23">
    <location>
        <begin position="323"/>
        <end position="361"/>
    </location>
</feature>
<reference evidence="24" key="2">
    <citation type="submission" date="2025-08" db="UniProtKB">
        <authorList>
            <consortium name="Ensembl"/>
        </authorList>
    </citation>
    <scope>IDENTIFICATION</scope>
</reference>
<dbReference type="SMART" id="SM00018">
    <property type="entry name" value="PD"/>
    <property type="match status" value="1"/>
</dbReference>
<dbReference type="GO" id="GO:0060468">
    <property type="term" value="P:prevention of polyspermy"/>
    <property type="evidence" value="ECO:0007669"/>
    <property type="project" value="TreeGrafter"/>
</dbReference>
<comment type="subcellular location">
    <subcellularLocation>
        <location evidence="1">Cell membrane</location>
        <topology evidence="1">Single-pass type I membrane protein</topology>
    </subcellularLocation>
    <subcellularLocation>
        <location evidence="14">Zona pellucida</location>
    </subcellularLocation>
</comment>
<feature type="compositionally biased region" description="Low complexity" evidence="20">
    <location>
        <begin position="233"/>
        <end position="252"/>
    </location>
</feature>
<evidence type="ECO:0000259" key="22">
    <source>
        <dbReference type="PROSITE" id="PS51034"/>
    </source>
</evidence>
<dbReference type="InterPro" id="IPR051148">
    <property type="entry name" value="Zona_Pellucida_Domain_gp"/>
</dbReference>
<comment type="similarity">
    <text evidence="2">Belongs to the ZP domain family. ZPB subfamily.</text>
</comment>
<evidence type="ECO:0000256" key="7">
    <source>
        <dbReference type="ARBA" id="ARBA00022692"/>
    </source>
</evidence>
<feature type="chain" id="PRO_5034206155" description="Zona pellucida sperm-binding protein 4" evidence="21">
    <location>
        <begin position="27"/>
        <end position="678"/>
    </location>
</feature>
<dbReference type="InterPro" id="IPR001507">
    <property type="entry name" value="ZP_dom"/>
</dbReference>
<feature type="compositionally biased region" description="Pro residues" evidence="20">
    <location>
        <begin position="77"/>
        <end position="92"/>
    </location>
</feature>
<dbReference type="InterPro" id="IPR017957">
    <property type="entry name" value="P_trefoil_CS"/>
</dbReference>
<feature type="compositionally biased region" description="Low complexity" evidence="20">
    <location>
        <begin position="286"/>
        <end position="298"/>
    </location>
</feature>
<dbReference type="PRINTS" id="PR01217">
    <property type="entry name" value="PRICHEXTENSN"/>
</dbReference>
<dbReference type="InterPro" id="IPR000519">
    <property type="entry name" value="P_trefoil_dom"/>
</dbReference>
<dbReference type="InterPro" id="IPR042235">
    <property type="entry name" value="ZP-C_dom"/>
</dbReference>
<keyword evidence="6" id="KW-0165">Cleavage on pair of basic residues</keyword>
<keyword evidence="8" id="KW-1133">Transmembrane helix</keyword>
<keyword evidence="21" id="KW-0732">Signal</keyword>
<evidence type="ECO:0000256" key="21">
    <source>
        <dbReference type="SAM" id="SignalP"/>
    </source>
</evidence>
<evidence type="ECO:0000256" key="10">
    <source>
        <dbReference type="ARBA" id="ARBA00023157"/>
    </source>
</evidence>